<gene>
    <name evidence="2" type="ORF">HQN60_01260</name>
</gene>
<keyword evidence="1" id="KW-1133">Transmembrane helix</keyword>
<proteinExistence type="predicted"/>
<protein>
    <submittedName>
        <fullName evidence="2">Uncharacterized protein</fullName>
    </submittedName>
</protein>
<reference evidence="2 3" key="1">
    <citation type="submission" date="2020-05" db="EMBL/GenBank/DDBJ databases">
        <title>Complete genome sequence of Deefgea sp. D17.</title>
        <authorList>
            <person name="Bae J.-W."/>
            <person name="Han J.E."/>
        </authorList>
    </citation>
    <scope>NUCLEOTIDE SEQUENCE [LARGE SCALE GENOMIC DNA]</scope>
    <source>
        <strain evidence="2 3">D17</strain>
    </source>
</reference>
<dbReference type="EMBL" id="CP054143">
    <property type="protein sequence ID" value="QKJ65472.1"/>
    <property type="molecule type" value="Genomic_DNA"/>
</dbReference>
<sequence>MALGQVVNVIVCMPGTPTRVPCPAGQTAKIVQAYVIDPANAAQFEAANQAFSTVTAGQYFSFGLCTVLAVWLLGIAMGSIVNLVKRA</sequence>
<feature type="transmembrane region" description="Helical" evidence="1">
    <location>
        <begin position="59"/>
        <end position="84"/>
    </location>
</feature>
<evidence type="ECO:0000313" key="3">
    <source>
        <dbReference type="Proteomes" id="UP000504844"/>
    </source>
</evidence>
<dbReference type="RefSeq" id="WP_173531982.1">
    <property type="nucleotide sequence ID" value="NZ_CP054143.1"/>
</dbReference>
<dbReference type="Proteomes" id="UP000504844">
    <property type="component" value="Chromosome"/>
</dbReference>
<evidence type="ECO:0000256" key="1">
    <source>
        <dbReference type="SAM" id="Phobius"/>
    </source>
</evidence>
<keyword evidence="1" id="KW-0812">Transmembrane</keyword>
<organism evidence="2 3">
    <name type="scientific">Deefgea piscis</name>
    <dbReference type="NCBI Taxonomy" id="2739061"/>
    <lineage>
        <taxon>Bacteria</taxon>
        <taxon>Pseudomonadati</taxon>
        <taxon>Pseudomonadota</taxon>
        <taxon>Betaproteobacteria</taxon>
        <taxon>Neisseriales</taxon>
        <taxon>Chitinibacteraceae</taxon>
        <taxon>Deefgea</taxon>
    </lineage>
</organism>
<keyword evidence="3" id="KW-1185">Reference proteome</keyword>
<keyword evidence="1" id="KW-0472">Membrane</keyword>
<dbReference type="AlphaFoldDB" id="A0A6M8SK57"/>
<name>A0A6M8SK57_9NEIS</name>
<evidence type="ECO:0000313" key="2">
    <source>
        <dbReference type="EMBL" id="QKJ65472.1"/>
    </source>
</evidence>
<accession>A0A6M8SK57</accession>
<dbReference type="KEGG" id="dee:HQN60_01260"/>